<dbReference type="EMBL" id="BACD03000066">
    <property type="protein sequence ID" value="GAO52332.1"/>
    <property type="molecule type" value="Genomic_DNA"/>
</dbReference>
<name>A0A0E9NR24_SAICN</name>
<dbReference type="Proteomes" id="UP000033140">
    <property type="component" value="Unassembled WGS sequence"/>
</dbReference>
<proteinExistence type="predicted"/>
<reference evidence="2 3" key="1">
    <citation type="journal article" date="2011" name="J. Gen. Appl. Microbiol.">
        <title>Draft genome sequencing of the enigmatic yeast Saitoella complicata.</title>
        <authorList>
            <person name="Nishida H."/>
            <person name="Hamamoto M."/>
            <person name="Sugiyama J."/>
        </authorList>
    </citation>
    <scope>NUCLEOTIDE SEQUENCE [LARGE SCALE GENOMIC DNA]</scope>
    <source>
        <strain evidence="2 3">NRRL Y-17804</strain>
    </source>
</reference>
<reference evidence="2 3" key="2">
    <citation type="journal article" date="2014" name="J. Gen. Appl. Microbiol.">
        <title>The early diverging ascomycetous budding yeast Saitoella complicata has three histone deacetylases belonging to the Clr6, Hos2, and Rpd3 lineages.</title>
        <authorList>
            <person name="Nishida H."/>
            <person name="Matsumoto T."/>
            <person name="Kondo S."/>
            <person name="Hamamoto M."/>
            <person name="Yoshikawa H."/>
        </authorList>
    </citation>
    <scope>NUCLEOTIDE SEQUENCE [LARGE SCALE GENOMIC DNA]</scope>
    <source>
        <strain evidence="2 3">NRRL Y-17804</strain>
    </source>
</reference>
<feature type="region of interest" description="Disordered" evidence="1">
    <location>
        <begin position="1"/>
        <end position="28"/>
    </location>
</feature>
<accession>A0A0E9NR24</accession>
<evidence type="ECO:0000313" key="2">
    <source>
        <dbReference type="EMBL" id="GAO52332.1"/>
    </source>
</evidence>
<evidence type="ECO:0000256" key="1">
    <source>
        <dbReference type="SAM" id="MobiDB-lite"/>
    </source>
</evidence>
<protein>
    <submittedName>
        <fullName evidence="2">Uncharacterized protein</fullName>
    </submittedName>
</protein>
<feature type="compositionally biased region" description="Low complexity" evidence="1">
    <location>
        <begin position="15"/>
        <end position="28"/>
    </location>
</feature>
<gene>
    <name evidence="2" type="ORF">G7K_6411-t1</name>
</gene>
<keyword evidence="3" id="KW-1185">Reference proteome</keyword>
<comment type="caution">
    <text evidence="2">The sequence shown here is derived from an EMBL/GenBank/DDBJ whole genome shotgun (WGS) entry which is preliminary data.</text>
</comment>
<reference evidence="2 3" key="3">
    <citation type="journal article" date="2015" name="Genome Announc.">
        <title>Draft Genome Sequence of the Archiascomycetous Yeast Saitoella complicata.</title>
        <authorList>
            <person name="Yamauchi K."/>
            <person name="Kondo S."/>
            <person name="Hamamoto M."/>
            <person name="Takahashi Y."/>
            <person name="Ogura Y."/>
            <person name="Hayashi T."/>
            <person name="Nishida H."/>
        </authorList>
    </citation>
    <scope>NUCLEOTIDE SEQUENCE [LARGE SCALE GENOMIC DNA]</scope>
    <source>
        <strain evidence="2 3">NRRL Y-17804</strain>
    </source>
</reference>
<dbReference type="AlphaFoldDB" id="A0A0E9NR24"/>
<sequence>MRGCPALEPPPIGPPSSSSSSSPLPAQSAPLDLVSARVQVTRWISVPATGVPQMNCRLGRGGEVLSITPPRAR</sequence>
<organism evidence="2 3">
    <name type="scientific">Saitoella complicata (strain BCRC 22490 / CBS 7301 / JCM 7358 / NBRC 10748 / NRRL Y-17804)</name>
    <dbReference type="NCBI Taxonomy" id="698492"/>
    <lineage>
        <taxon>Eukaryota</taxon>
        <taxon>Fungi</taxon>
        <taxon>Dikarya</taxon>
        <taxon>Ascomycota</taxon>
        <taxon>Taphrinomycotina</taxon>
        <taxon>Taphrinomycotina incertae sedis</taxon>
        <taxon>Saitoella</taxon>
    </lineage>
</organism>
<evidence type="ECO:0000313" key="3">
    <source>
        <dbReference type="Proteomes" id="UP000033140"/>
    </source>
</evidence>